<gene>
    <name evidence="2" type="ORF">BRW62_11295</name>
</gene>
<dbReference type="KEGG" id="slw:BRW62_11295"/>
<dbReference type="OrthoDB" id="526428at2"/>
<reference evidence="2 3" key="1">
    <citation type="submission" date="2016-11" db="EMBL/GenBank/DDBJ databases">
        <title>Complete genome sequence of thermophilic cyanobacteria strain Synechococcus sp. PCC6715.</title>
        <authorList>
            <person name="Tang J."/>
            <person name="Daroch M."/>
            <person name="Liang Y."/>
            <person name="Jiang D."/>
            <person name="Shah M."/>
        </authorList>
    </citation>
    <scope>NUCLEOTIDE SEQUENCE [LARGE SCALE GENOMIC DNA]</scope>
    <source>
        <strain evidence="2 3">PCC 6715</strain>
    </source>
</reference>
<protein>
    <recommendedName>
        <fullName evidence="1">AB hydrolase-1 domain-containing protein</fullName>
    </recommendedName>
</protein>
<feature type="domain" description="AB hydrolase-1" evidence="1">
    <location>
        <begin position="33"/>
        <end position="277"/>
    </location>
</feature>
<evidence type="ECO:0000259" key="1">
    <source>
        <dbReference type="Pfam" id="PF12697"/>
    </source>
</evidence>
<dbReference type="Proteomes" id="UP000231057">
    <property type="component" value="Chromosome"/>
</dbReference>
<name>A0A2D2Q3Y6_PARLV</name>
<dbReference type="InterPro" id="IPR029058">
    <property type="entry name" value="AB_hydrolase_fold"/>
</dbReference>
<dbReference type="AlphaFoldDB" id="A0A2D2Q3Y6"/>
<accession>A0A2D2Q3Y6</accession>
<dbReference type="Pfam" id="PF12697">
    <property type="entry name" value="Abhydrolase_6"/>
    <property type="match status" value="1"/>
</dbReference>
<dbReference type="PANTHER" id="PTHR46438">
    <property type="entry name" value="ALPHA/BETA-HYDROLASES SUPERFAMILY PROTEIN"/>
    <property type="match status" value="1"/>
</dbReference>
<dbReference type="PANTHER" id="PTHR46438:SF2">
    <property type="entry name" value="ALPHA_BETA-HYDROLASES SUPERFAMILY PROTEIN"/>
    <property type="match status" value="1"/>
</dbReference>
<keyword evidence="3" id="KW-1185">Reference proteome</keyword>
<proteinExistence type="predicted"/>
<sequence>MIESLRSRTLTTGLGDVVYRTNDFNLGATTPPLFFWHGLGGGSSSYEWSAVYPAFAADYPVFALDLPGWGASAHVAQPYTVAAYAAHISECLSQLATEPAVVIASSLTAAFAIQAAIAQPQYVRALILVCPTGLSDFGQDYRQSLIAQLARQPYLDVVFYRLAVANPLGVQSFMVNQQFAQPQRISPQMIATYTQVAQAEGAEIAALAFVRGDLCCDLSHRLPHLTVPTYIVWGEQAKLPPLRVGQRLAELNPEAIRAFDTVPEVGLTPQLECPAVMISLLDRYLQQVSGQDHSDRAQGRGDAV</sequence>
<dbReference type="EMBL" id="CP018092">
    <property type="protein sequence ID" value="ATS19223.1"/>
    <property type="molecule type" value="Genomic_DNA"/>
</dbReference>
<dbReference type="RefSeq" id="WP_099799560.1">
    <property type="nucleotide sequence ID" value="NZ_CP018092.1"/>
</dbReference>
<evidence type="ECO:0000313" key="3">
    <source>
        <dbReference type="Proteomes" id="UP000231057"/>
    </source>
</evidence>
<dbReference type="PRINTS" id="PR00111">
    <property type="entry name" value="ABHYDROLASE"/>
</dbReference>
<dbReference type="Gene3D" id="3.40.50.1820">
    <property type="entry name" value="alpha/beta hydrolase"/>
    <property type="match status" value="1"/>
</dbReference>
<organism evidence="2 3">
    <name type="scientific">Parathermosynechococcus lividus PCC 6715</name>
    <dbReference type="NCBI Taxonomy" id="1917166"/>
    <lineage>
        <taxon>Bacteria</taxon>
        <taxon>Bacillati</taxon>
        <taxon>Cyanobacteriota</taxon>
        <taxon>Cyanophyceae</taxon>
        <taxon>Acaryochloridales</taxon>
        <taxon>Thermosynechococcaceae</taxon>
        <taxon>Parathermosynechococcus</taxon>
    </lineage>
</organism>
<reference evidence="3" key="2">
    <citation type="journal article" date="2022" name="Front. Microbiol.">
        <title>Comparative Genomic Analysis Revealed Distinct Molecular Components and Organization of CO2-Concentrating Mechanism in Thermophilic Cyanobacteria.</title>
        <authorList>
            <person name="Tang J."/>
            <person name="Zhou H."/>
            <person name="Yao D."/>
            <person name="Riaz S."/>
            <person name="You D."/>
            <person name="Klepacz-Smolka A."/>
            <person name="Daroch M."/>
        </authorList>
    </citation>
    <scope>NUCLEOTIDE SEQUENCE [LARGE SCALE GENOMIC DNA]</scope>
    <source>
        <strain evidence="3">PCC 6715</strain>
    </source>
</reference>
<dbReference type="InterPro" id="IPR000073">
    <property type="entry name" value="AB_hydrolase_1"/>
</dbReference>
<dbReference type="SUPFAM" id="SSF53474">
    <property type="entry name" value="alpha/beta-Hydrolases"/>
    <property type="match status" value="1"/>
</dbReference>
<evidence type="ECO:0000313" key="2">
    <source>
        <dbReference type="EMBL" id="ATS19223.1"/>
    </source>
</evidence>